<accession>A0A9W8XXH6</accession>
<feature type="region of interest" description="Disordered" evidence="1">
    <location>
        <begin position="613"/>
        <end position="650"/>
    </location>
</feature>
<gene>
    <name evidence="2" type="ORF">N0V83_010420</name>
</gene>
<comment type="caution">
    <text evidence="2">The sequence shown here is derived from an EMBL/GenBank/DDBJ whole genome shotgun (WGS) entry which is preliminary data.</text>
</comment>
<evidence type="ECO:0000256" key="1">
    <source>
        <dbReference type="SAM" id="MobiDB-lite"/>
    </source>
</evidence>
<evidence type="ECO:0000313" key="2">
    <source>
        <dbReference type="EMBL" id="KAJ4362327.1"/>
    </source>
</evidence>
<dbReference type="AlphaFoldDB" id="A0A9W8XXH6"/>
<feature type="compositionally biased region" description="Low complexity" evidence="1">
    <location>
        <begin position="622"/>
        <end position="631"/>
    </location>
</feature>
<keyword evidence="3" id="KW-1185">Reference proteome</keyword>
<feature type="compositionally biased region" description="Low complexity" evidence="1">
    <location>
        <begin position="147"/>
        <end position="156"/>
    </location>
</feature>
<feature type="compositionally biased region" description="Polar residues" evidence="1">
    <location>
        <begin position="1"/>
        <end position="12"/>
    </location>
</feature>
<reference evidence="2" key="1">
    <citation type="submission" date="2022-10" db="EMBL/GenBank/DDBJ databases">
        <title>Tapping the CABI collections for fungal endophytes: first genome assemblies for Collariella, Neodidymelliopsis, Ascochyta clinopodiicola, Didymella pomorum, Didymosphaeria variabile, Neocosmospora piperis and Neocucurbitaria cava.</title>
        <authorList>
            <person name="Hill R."/>
        </authorList>
    </citation>
    <scope>NUCLEOTIDE SEQUENCE</scope>
    <source>
        <strain evidence="2">IMI 356814</strain>
    </source>
</reference>
<protein>
    <submittedName>
        <fullName evidence="2">Uncharacterized protein</fullName>
    </submittedName>
</protein>
<name>A0A9W8XXH6_9PLEO</name>
<dbReference type="Proteomes" id="UP001140560">
    <property type="component" value="Unassembled WGS sequence"/>
</dbReference>
<feature type="compositionally biased region" description="Polar residues" evidence="1">
    <location>
        <begin position="25"/>
        <end position="34"/>
    </location>
</feature>
<proteinExistence type="predicted"/>
<sequence length="693" mass="77030">MGNAESSPNTNPAAFDDKRRELSNPELSSVSSPTAHPGDTSALGDQAIQKSTPQAELPTTFRIASLDNRNQPPFLATTEATALDVSKKDIGVDNDGNKLGTLKGFYNARDRAKGVEATGRSNNPFEAARAKDPGGFLFRYPAPPPATSSLSPQPQQGTVFSSSANQTGNPTTLNLAPNIFAEARLKLAAEKTTPLASIVSKEEQSAPTPSTPFTFPIAQSFTAKPFQFSSQPATISPSNQKHGRSQSDGVAFAVESSDIDKFFSLMMQGSEPLDATSIVELGHTALPLDDFFKWVGEAIDLEAPEMVPLKENLKELHALTLAFIVDISKLAVVIYGKKPILMQWRKMISEYERELEEEPLTREKTMCRIKLWQGAIVRLEGAITEAKSTVDKAGRDFARVVVKPLLSYSSLTKQFWEAQLDEKNNHIGALRTKLLKLEQDLTNETGRLNTKMLKLEQDLRNEMGRLSTELVKKEAILSVLHNEYRSKMDKKIAEKNQEKADALRDQMLKVKIQLTEAEETKVQHKKAMTTTRDLEEKVKRVEKESSNLKTVKAAREKELLESEAQVKQLKCYKEAHDQIKTEFEELQISFNDVATERDELLKRVQELKAELAQKAGSVGSLRPSSETAASATEKEEEEPPARAGTSKEEHLAGLKTYWEHRLKTALQAIEERKASIAWHDAEIARHRGDKRQV</sequence>
<feature type="region of interest" description="Disordered" evidence="1">
    <location>
        <begin position="116"/>
        <end position="171"/>
    </location>
</feature>
<dbReference type="EMBL" id="JAPEUY010000021">
    <property type="protein sequence ID" value="KAJ4362327.1"/>
    <property type="molecule type" value="Genomic_DNA"/>
</dbReference>
<dbReference type="OrthoDB" id="3801562at2759"/>
<feature type="region of interest" description="Disordered" evidence="1">
    <location>
        <begin position="1"/>
        <end position="55"/>
    </location>
</feature>
<feature type="compositionally biased region" description="Polar residues" evidence="1">
    <location>
        <begin position="157"/>
        <end position="171"/>
    </location>
</feature>
<evidence type="ECO:0000313" key="3">
    <source>
        <dbReference type="Proteomes" id="UP001140560"/>
    </source>
</evidence>
<organism evidence="2 3">
    <name type="scientific">Neocucurbitaria cava</name>
    <dbReference type="NCBI Taxonomy" id="798079"/>
    <lineage>
        <taxon>Eukaryota</taxon>
        <taxon>Fungi</taxon>
        <taxon>Dikarya</taxon>
        <taxon>Ascomycota</taxon>
        <taxon>Pezizomycotina</taxon>
        <taxon>Dothideomycetes</taxon>
        <taxon>Pleosporomycetidae</taxon>
        <taxon>Pleosporales</taxon>
        <taxon>Pleosporineae</taxon>
        <taxon>Cucurbitariaceae</taxon>
        <taxon>Neocucurbitaria</taxon>
    </lineage>
</organism>